<dbReference type="InterPro" id="IPR003598">
    <property type="entry name" value="Ig_sub2"/>
</dbReference>
<feature type="domain" description="Ig-like" evidence="3">
    <location>
        <begin position="127"/>
        <end position="217"/>
    </location>
</feature>
<feature type="domain" description="Ig-like" evidence="3">
    <location>
        <begin position="319"/>
        <end position="406"/>
    </location>
</feature>
<sequence>MGISSQSPSVNTNIVLDSRLVKNGLDMVWLSCESLATNIYHALSRKLGTANEVLMAEDLTLMNFPDPTEELMNCFEQTESSQPADAIQQPSLPTKTESYYQYYADDYDYSSDDDYLNENEQVVHTIPQFTSTSSEMLINEGDTIKLPCFVDELDGYVLMWKKKNDIISLGGQMMKKDARIQLVEGKNGNTLVISLAEVEDEGEYQCQLSANQLMEIRHNVKIRVKPMIRPNPTNGLVVVYEGEPATLGCEILKGSPMPDLIWTRKERKFSSGEDELRGLEITFPRATRHHSGVYICQANNGFSKIPATATVRLDVQHAPSVEQEQTFIHTRENDETEVVCIVHASPKAKVEWFKNGQLLKLGEGIVSHRNNRHTLLLPGITQSTFGTYSCRATNRFGSDERTTQVSGEHDDDTNALEEPFDITPGLASSASVKTSPYGEEKSGYKVEWVAESITPITAFKLQYRPVGTSSWSEDILVTPTSNGDHLYSGKYKFQKLQLSAHYEVRISSKNEYGFNDWSEEFAFGTKGAVFSVLFYSTDLPSLDKRMELSNDFPNDLAPLQQPSTGHAHKQAVTLLGSQILAFVISAHLVIARVFHH</sequence>
<dbReference type="GO" id="GO:0005886">
    <property type="term" value="C:plasma membrane"/>
    <property type="evidence" value="ECO:0007669"/>
    <property type="project" value="TreeGrafter"/>
</dbReference>
<protein>
    <recommendedName>
        <fullName evidence="7">Ig-like domain-containing protein</fullName>
    </recommendedName>
</protein>
<dbReference type="InterPro" id="IPR050958">
    <property type="entry name" value="Cell_Adh-Cytoskel_Orgn"/>
</dbReference>
<dbReference type="STRING" id="6832.A0A553PMK2"/>
<dbReference type="Pfam" id="PF07679">
    <property type="entry name" value="I-set"/>
    <property type="match status" value="2"/>
</dbReference>
<evidence type="ECO:0000313" key="6">
    <source>
        <dbReference type="Proteomes" id="UP000318571"/>
    </source>
</evidence>
<dbReference type="Proteomes" id="UP000318571">
    <property type="component" value="Chromosome 11"/>
</dbReference>
<dbReference type="CDD" id="cd00063">
    <property type="entry name" value="FN3"/>
    <property type="match status" value="1"/>
</dbReference>
<evidence type="ECO:0000259" key="3">
    <source>
        <dbReference type="PROSITE" id="PS50835"/>
    </source>
</evidence>
<dbReference type="InterPro" id="IPR003599">
    <property type="entry name" value="Ig_sub"/>
</dbReference>
<dbReference type="InterPro" id="IPR036116">
    <property type="entry name" value="FN3_sf"/>
</dbReference>
<dbReference type="GO" id="GO:0030424">
    <property type="term" value="C:axon"/>
    <property type="evidence" value="ECO:0007669"/>
    <property type="project" value="TreeGrafter"/>
</dbReference>
<dbReference type="GO" id="GO:0043025">
    <property type="term" value="C:neuronal cell body"/>
    <property type="evidence" value="ECO:0007669"/>
    <property type="project" value="TreeGrafter"/>
</dbReference>
<name>A0A553PMK2_TIGCA</name>
<organism evidence="5 6">
    <name type="scientific">Tigriopus californicus</name>
    <name type="common">Marine copepod</name>
    <dbReference type="NCBI Taxonomy" id="6832"/>
    <lineage>
        <taxon>Eukaryota</taxon>
        <taxon>Metazoa</taxon>
        <taxon>Ecdysozoa</taxon>
        <taxon>Arthropoda</taxon>
        <taxon>Crustacea</taxon>
        <taxon>Multicrustacea</taxon>
        <taxon>Hexanauplia</taxon>
        <taxon>Copepoda</taxon>
        <taxon>Harpacticoida</taxon>
        <taxon>Harpacticidae</taxon>
        <taxon>Tigriopus</taxon>
    </lineage>
</organism>
<dbReference type="GO" id="GO:0050808">
    <property type="term" value="P:synapse organization"/>
    <property type="evidence" value="ECO:0007669"/>
    <property type="project" value="TreeGrafter"/>
</dbReference>
<reference evidence="5 6" key="1">
    <citation type="journal article" date="2018" name="Nat. Ecol. Evol.">
        <title>Genomic signatures of mitonuclear coevolution across populations of Tigriopus californicus.</title>
        <authorList>
            <person name="Barreto F.S."/>
            <person name="Watson E.T."/>
            <person name="Lima T.G."/>
            <person name="Willett C.S."/>
            <person name="Edmands S."/>
            <person name="Li W."/>
            <person name="Burton R.S."/>
        </authorList>
    </citation>
    <scope>NUCLEOTIDE SEQUENCE [LARGE SCALE GENOMIC DNA]</scope>
    <source>
        <strain evidence="5 6">San Diego</strain>
    </source>
</reference>
<evidence type="ECO:0000256" key="1">
    <source>
        <dbReference type="ARBA" id="ARBA00022737"/>
    </source>
</evidence>
<evidence type="ECO:0000313" key="5">
    <source>
        <dbReference type="EMBL" id="TRY78890.1"/>
    </source>
</evidence>
<dbReference type="PANTHER" id="PTHR45080">
    <property type="entry name" value="CONTACTIN 5"/>
    <property type="match status" value="1"/>
</dbReference>
<feature type="domain" description="Fibronectin type-III" evidence="4">
    <location>
        <begin position="428"/>
        <end position="528"/>
    </location>
</feature>
<dbReference type="GO" id="GO:0007156">
    <property type="term" value="P:homophilic cell adhesion via plasma membrane adhesion molecules"/>
    <property type="evidence" value="ECO:0007669"/>
    <property type="project" value="TreeGrafter"/>
</dbReference>
<dbReference type="SUPFAM" id="SSF49265">
    <property type="entry name" value="Fibronectin type III"/>
    <property type="match status" value="1"/>
</dbReference>
<dbReference type="GO" id="GO:0008046">
    <property type="term" value="F:axon guidance receptor activity"/>
    <property type="evidence" value="ECO:0007669"/>
    <property type="project" value="TreeGrafter"/>
</dbReference>
<dbReference type="InterPro" id="IPR036179">
    <property type="entry name" value="Ig-like_dom_sf"/>
</dbReference>
<evidence type="ECO:0008006" key="7">
    <source>
        <dbReference type="Google" id="ProtNLM"/>
    </source>
</evidence>
<keyword evidence="1" id="KW-0677">Repeat</keyword>
<keyword evidence="2" id="KW-0393">Immunoglobulin domain</keyword>
<dbReference type="InterPro" id="IPR013783">
    <property type="entry name" value="Ig-like_fold"/>
</dbReference>
<evidence type="ECO:0000259" key="4">
    <source>
        <dbReference type="PROSITE" id="PS50853"/>
    </source>
</evidence>
<dbReference type="PROSITE" id="PS50835">
    <property type="entry name" value="IG_LIKE"/>
    <property type="match status" value="3"/>
</dbReference>
<evidence type="ECO:0000256" key="2">
    <source>
        <dbReference type="ARBA" id="ARBA00023319"/>
    </source>
</evidence>
<accession>A0A553PMK2</accession>
<dbReference type="InterPro" id="IPR007110">
    <property type="entry name" value="Ig-like_dom"/>
</dbReference>
<dbReference type="PANTHER" id="PTHR45080:SF33">
    <property type="entry name" value="IG-LIKE DOMAIN-CONTAINING PROTEIN"/>
    <property type="match status" value="1"/>
</dbReference>
<dbReference type="InterPro" id="IPR013098">
    <property type="entry name" value="Ig_I-set"/>
</dbReference>
<dbReference type="CDD" id="cd00096">
    <property type="entry name" value="Ig"/>
    <property type="match status" value="1"/>
</dbReference>
<keyword evidence="6" id="KW-1185">Reference proteome</keyword>
<proteinExistence type="predicted"/>
<dbReference type="Pfam" id="PF00041">
    <property type="entry name" value="fn3"/>
    <property type="match status" value="1"/>
</dbReference>
<gene>
    <name evidence="5" type="ORF">TCAL_13219</name>
</gene>
<dbReference type="SMART" id="SM00408">
    <property type="entry name" value="IGc2"/>
    <property type="match status" value="3"/>
</dbReference>
<dbReference type="InterPro" id="IPR003961">
    <property type="entry name" value="FN3_dom"/>
</dbReference>
<dbReference type="SUPFAM" id="SSF48726">
    <property type="entry name" value="Immunoglobulin"/>
    <property type="match status" value="3"/>
</dbReference>
<dbReference type="EMBL" id="VCGU01000003">
    <property type="protein sequence ID" value="TRY78890.1"/>
    <property type="molecule type" value="Genomic_DNA"/>
</dbReference>
<dbReference type="Pfam" id="PF13927">
    <property type="entry name" value="Ig_3"/>
    <property type="match status" value="1"/>
</dbReference>
<dbReference type="PROSITE" id="PS50853">
    <property type="entry name" value="FN3"/>
    <property type="match status" value="1"/>
</dbReference>
<dbReference type="Gene3D" id="2.60.40.10">
    <property type="entry name" value="Immunoglobulins"/>
    <property type="match status" value="4"/>
</dbReference>
<comment type="caution">
    <text evidence="5">The sequence shown here is derived from an EMBL/GenBank/DDBJ whole genome shotgun (WGS) entry which is preliminary data.</text>
</comment>
<dbReference type="AlphaFoldDB" id="A0A553PMK2"/>
<dbReference type="SMART" id="SM00409">
    <property type="entry name" value="IG"/>
    <property type="match status" value="3"/>
</dbReference>
<feature type="domain" description="Ig-like" evidence="3">
    <location>
        <begin position="226"/>
        <end position="312"/>
    </location>
</feature>